<dbReference type="PANTHER" id="PTHR28037">
    <property type="entry name" value="ALCOHOL O-ACETYLTRANSFERASE 1-RELATED"/>
    <property type="match status" value="1"/>
</dbReference>
<dbReference type="Proteomes" id="UP000722485">
    <property type="component" value="Unassembled WGS sequence"/>
</dbReference>
<evidence type="ECO:0000313" key="1">
    <source>
        <dbReference type="EMBL" id="KAF7550779.1"/>
    </source>
</evidence>
<accession>A0A9P5HBS2</accession>
<evidence type="ECO:0000313" key="2">
    <source>
        <dbReference type="Proteomes" id="UP000722485"/>
    </source>
</evidence>
<dbReference type="PANTHER" id="PTHR28037:SF1">
    <property type="entry name" value="ALCOHOL O-ACETYLTRANSFERASE 1-RELATED"/>
    <property type="match status" value="1"/>
</dbReference>
<dbReference type="InterPro" id="IPR052058">
    <property type="entry name" value="Alcohol_O-acetyltransferase"/>
</dbReference>
<keyword evidence="2" id="KW-1185">Reference proteome</keyword>
<dbReference type="InterPro" id="IPR010828">
    <property type="entry name" value="Atf2/Sli1-like"/>
</dbReference>
<proteinExistence type="predicted"/>
<dbReference type="Gene3D" id="3.30.559.10">
    <property type="entry name" value="Chloramphenicol acetyltransferase-like domain"/>
    <property type="match status" value="1"/>
</dbReference>
<dbReference type="SUPFAM" id="SSF52777">
    <property type="entry name" value="CoA-dependent acyltransferases"/>
    <property type="match status" value="1"/>
</dbReference>
<protein>
    <submittedName>
        <fullName evidence="1">Uncharacterized protein</fullName>
    </submittedName>
</protein>
<dbReference type="InterPro" id="IPR023213">
    <property type="entry name" value="CAT-like_dom_sf"/>
</dbReference>
<dbReference type="OrthoDB" id="2150604at2759"/>
<sequence>MPTAVVERWRVEEDAEWRTMASGGRPDARWLTLVFLVRCLWGLRGLWGILGGSEPALPCRSGPWPTAPANCCERCVGPCHCPTGQRSSGPAADERCGIVTDHAHNANAAHDTPQTSSFQVRHRNPSPVARPLHAAKWTADGHQPSYRVLPGDFSTMPAHIVACHGLSQPVKPRRRLGFPARCLHLPSSPTATVLLQRLFCSVSRLLSNALRPSRFCILLQPLEPLSNPSRPAMGPSSGPLLAHLAGPSSWPTPSSEHLHAPSNILVSARYASTGPEHGHRLSRPAVTAALRTVVEAHSALRIVGVVQPSPKDDSHNLHIGVLHTIDLDQCIEFLDDVDSAGSEFFEQLHNKWDWFEEKPDRPWWRVYVVGGRDVVFVLHHLVADANSGMVFHRTFLRGLNSFSPEGPAFVDPIVTVDPNTTSLFPEPMTLSNHKPSIPELIWGQIKRSLINLVFGLTLLFSSLQPGKPYFKSIVEVAPPEMRTVTRVSSLRIPARKMAHVLAACKANGTTFTALLTVMLLATFSVDLYPQEKVGCSRYAFDIRPYIRMPKLGGILAGDGVMMNGVGGSFHTHWLGNYRRIVSKHSDKSGKLDDILCVDAEATWKLARYYRRSMQKHIPSKFMRSWMAGTLLGGDLESFVSKALESMGKVTSKSFLVSNLGAFTVQATGVTAEGQKPQQQWRIDDVQFSAATVNSNVGSRGFVFNVAGVKGGDTVVNVSYEEGVVSRGNAEDLLELTMDKIESLLESEQRRIRASIEE</sequence>
<dbReference type="Pfam" id="PF07247">
    <property type="entry name" value="AATase"/>
    <property type="match status" value="1"/>
</dbReference>
<organism evidence="1 2">
    <name type="scientific">Cylindrodendrum hubeiense</name>
    <dbReference type="NCBI Taxonomy" id="595255"/>
    <lineage>
        <taxon>Eukaryota</taxon>
        <taxon>Fungi</taxon>
        <taxon>Dikarya</taxon>
        <taxon>Ascomycota</taxon>
        <taxon>Pezizomycotina</taxon>
        <taxon>Sordariomycetes</taxon>
        <taxon>Hypocreomycetidae</taxon>
        <taxon>Hypocreales</taxon>
        <taxon>Nectriaceae</taxon>
        <taxon>Cylindrodendrum</taxon>
    </lineage>
</organism>
<reference evidence="1" key="1">
    <citation type="submission" date="2020-03" db="EMBL/GenBank/DDBJ databases">
        <title>Draft Genome Sequence of Cylindrodendrum hubeiense.</title>
        <authorList>
            <person name="Buettner E."/>
            <person name="Kellner H."/>
        </authorList>
    </citation>
    <scope>NUCLEOTIDE SEQUENCE</scope>
    <source>
        <strain evidence="1">IHI 201604</strain>
    </source>
</reference>
<dbReference type="EMBL" id="JAANBB010000091">
    <property type="protein sequence ID" value="KAF7550779.1"/>
    <property type="molecule type" value="Genomic_DNA"/>
</dbReference>
<gene>
    <name evidence="1" type="ORF">G7Z17_g5476</name>
</gene>
<comment type="caution">
    <text evidence="1">The sequence shown here is derived from an EMBL/GenBank/DDBJ whole genome shotgun (WGS) entry which is preliminary data.</text>
</comment>
<dbReference type="AlphaFoldDB" id="A0A9P5HBS2"/>
<name>A0A9P5HBS2_9HYPO</name>